<protein>
    <recommendedName>
        <fullName evidence="2">Phage recombination protein Bet</fullName>
    </recommendedName>
</protein>
<feature type="non-terminal residue" evidence="1">
    <location>
        <position position="240"/>
    </location>
</feature>
<evidence type="ECO:0000313" key="1">
    <source>
        <dbReference type="EMBL" id="GAJ03773.1"/>
    </source>
</evidence>
<dbReference type="EMBL" id="BARW01032844">
    <property type="protein sequence ID" value="GAJ03773.1"/>
    <property type="molecule type" value="Genomic_DNA"/>
</dbReference>
<organism evidence="1">
    <name type="scientific">marine sediment metagenome</name>
    <dbReference type="NCBI Taxonomy" id="412755"/>
    <lineage>
        <taxon>unclassified sequences</taxon>
        <taxon>metagenomes</taxon>
        <taxon>ecological metagenomes</taxon>
    </lineage>
</organism>
<sequence length="240" mass="26974">IVTFSDVKNLICRLATDQEVAVFLKTCQSLQLNPFASEVYLIKYGERDKAATVISIGSYLKAAEANKDYNGNEAGVILKDTGGKLEFREGAFLLDDEMDKLVGGWARVYRKNRDRPTYMAVNKTECIRYTKEGRLTQFWAKEKQASMLRKTALKRALVEAFPSLFAGTISTSEAAEPVEAEYEEIPEGTLPPALEKGGQPDWKKFWARVKSELGLTTEEARLLLQVDSIKEELIDTGWTM</sequence>
<gene>
    <name evidence="1" type="ORF">S12H4_51892</name>
</gene>
<name>X1TEM9_9ZZZZ</name>
<dbReference type="GO" id="GO:0006259">
    <property type="term" value="P:DNA metabolic process"/>
    <property type="evidence" value="ECO:0007669"/>
    <property type="project" value="InterPro"/>
</dbReference>
<dbReference type="InterPro" id="IPR018330">
    <property type="entry name" value="RecT_fam"/>
</dbReference>
<reference evidence="1" key="1">
    <citation type="journal article" date="2014" name="Front. Microbiol.">
        <title>High frequency of phylogenetically diverse reductive dehalogenase-homologous genes in deep subseafloor sedimentary metagenomes.</title>
        <authorList>
            <person name="Kawai M."/>
            <person name="Futagami T."/>
            <person name="Toyoda A."/>
            <person name="Takaki Y."/>
            <person name="Nishi S."/>
            <person name="Hori S."/>
            <person name="Arai W."/>
            <person name="Tsubouchi T."/>
            <person name="Morono Y."/>
            <person name="Uchiyama I."/>
            <person name="Ito T."/>
            <person name="Fujiyama A."/>
            <person name="Inagaki F."/>
            <person name="Takami H."/>
        </authorList>
    </citation>
    <scope>NUCLEOTIDE SEQUENCE</scope>
    <source>
        <strain evidence="1">Expedition CK06-06</strain>
    </source>
</reference>
<proteinExistence type="predicted"/>
<comment type="caution">
    <text evidence="1">The sequence shown here is derived from an EMBL/GenBank/DDBJ whole genome shotgun (WGS) entry which is preliminary data.</text>
</comment>
<dbReference type="AlphaFoldDB" id="X1TEM9"/>
<accession>X1TEM9</accession>
<dbReference type="Pfam" id="PF03837">
    <property type="entry name" value="RecT"/>
    <property type="match status" value="1"/>
</dbReference>
<dbReference type="GO" id="GO:0003677">
    <property type="term" value="F:DNA binding"/>
    <property type="evidence" value="ECO:0007669"/>
    <property type="project" value="InterPro"/>
</dbReference>
<evidence type="ECO:0008006" key="2">
    <source>
        <dbReference type="Google" id="ProtNLM"/>
    </source>
</evidence>
<feature type="non-terminal residue" evidence="1">
    <location>
        <position position="1"/>
    </location>
</feature>